<dbReference type="Proteomes" id="UP001234916">
    <property type="component" value="Chromosome"/>
</dbReference>
<dbReference type="Pfam" id="PF05258">
    <property type="entry name" value="DciA"/>
    <property type="match status" value="1"/>
</dbReference>
<accession>A0AA49FKK3</accession>
<feature type="region of interest" description="Disordered" evidence="1">
    <location>
        <begin position="106"/>
        <end position="131"/>
    </location>
</feature>
<reference evidence="2" key="1">
    <citation type="journal article" date="2023" name="Nat. Microbiol.">
        <title>Enrichment and characterization of a nitric oxide-reducing microbial community in a continuous bioreactor.</title>
        <authorList>
            <person name="Garrido-Amador P."/>
            <person name="Stortenbeker N."/>
            <person name="Wessels H.J.C.T."/>
            <person name="Speth D.R."/>
            <person name="Garcia-Heredia I."/>
            <person name="Kartal B."/>
        </authorList>
    </citation>
    <scope>NUCLEOTIDE SEQUENCE</scope>
    <source>
        <strain evidence="2">MAG1</strain>
    </source>
</reference>
<gene>
    <name evidence="2" type="ORF">OHM77_12055</name>
</gene>
<evidence type="ECO:0000313" key="2">
    <source>
        <dbReference type="EMBL" id="WIM05403.1"/>
    </source>
</evidence>
<dbReference type="InterPro" id="IPR007922">
    <property type="entry name" value="DciA-like"/>
</dbReference>
<proteinExistence type="predicted"/>
<organism evidence="2">
    <name type="scientific">Candidatus Nitricoxidivorans perseverans</name>
    <dbReference type="NCBI Taxonomy" id="2975601"/>
    <lineage>
        <taxon>Bacteria</taxon>
        <taxon>Pseudomonadati</taxon>
        <taxon>Pseudomonadota</taxon>
        <taxon>Betaproteobacteria</taxon>
        <taxon>Nitrosomonadales</taxon>
        <taxon>Sterolibacteriaceae</taxon>
        <taxon>Candidatus Nitricoxidivorans</taxon>
    </lineage>
</organism>
<dbReference type="EMBL" id="CP107246">
    <property type="protein sequence ID" value="WIM05403.1"/>
    <property type="molecule type" value="Genomic_DNA"/>
</dbReference>
<name>A0AA49FKK3_9PROT</name>
<evidence type="ECO:0000256" key="1">
    <source>
        <dbReference type="SAM" id="MobiDB-lite"/>
    </source>
</evidence>
<sequence>MRPMQPVQRGARSLAACLKADAGLARLTGHADRLLRMQRLLEAATPLSSGARIANLKSGNIVIHAANGAVAAKLKQIAPTLVDVFRSETAEVTGIEIRVQPRIRGLTKPGKPRHATLGENQKRGLTSLADSLSEESPLRAAITRLVRTAA</sequence>
<dbReference type="AlphaFoldDB" id="A0AA49FKK3"/>
<protein>
    <submittedName>
        <fullName evidence="2">DciA family protein</fullName>
    </submittedName>
</protein>
<dbReference type="KEGG" id="npv:OHM77_12055"/>